<dbReference type="HOGENOM" id="CLU_059613_0_0_1"/>
<evidence type="ECO:0000256" key="4">
    <source>
        <dbReference type="ARBA" id="ARBA00022490"/>
    </source>
</evidence>
<reference evidence="10 11" key="1">
    <citation type="journal article" date="2012" name="BMC Genomics">
        <title>Comparative genomics of the white-rot fungi, Phanerochaete carnosa and P. chrysosporium, to elucidate the genetic basis of the distinct wood types they colonize.</title>
        <authorList>
            <person name="Suzuki H."/>
            <person name="MacDonald J."/>
            <person name="Syed K."/>
            <person name="Salamov A."/>
            <person name="Hori C."/>
            <person name="Aerts A."/>
            <person name="Henrissat B."/>
            <person name="Wiebenga A."/>
            <person name="vanKuyk P.A."/>
            <person name="Barry K."/>
            <person name="Lindquist E."/>
            <person name="LaButti K."/>
            <person name="Lapidus A."/>
            <person name="Lucas S."/>
            <person name="Coutinho P."/>
            <person name="Gong Y."/>
            <person name="Samejima M."/>
            <person name="Mahadevan R."/>
            <person name="Abou-Zaid M."/>
            <person name="de Vries R.P."/>
            <person name="Igarashi K."/>
            <person name="Yadav J.S."/>
            <person name="Grigoriev I.V."/>
            <person name="Master E.R."/>
        </authorList>
    </citation>
    <scope>NUCLEOTIDE SEQUENCE [LARGE SCALE GENOMIC DNA]</scope>
    <source>
        <strain evidence="10 11">HHB-10118-sp</strain>
    </source>
</reference>
<keyword evidence="11" id="KW-1185">Reference proteome</keyword>
<comment type="subcellular location">
    <subcellularLocation>
        <location evidence="2">Cytoplasm</location>
    </subcellularLocation>
    <subcellularLocation>
        <location evidence="1">Nucleus</location>
    </subcellularLocation>
</comment>
<dbReference type="KEGG" id="pco:PHACADRAFT_95478"/>
<dbReference type="GeneID" id="18920891"/>
<dbReference type="PANTHER" id="PTHR15492:SF1">
    <property type="entry name" value="CYCLIN-D1-BINDING PROTEIN 1"/>
    <property type="match status" value="1"/>
</dbReference>
<dbReference type="InterPro" id="IPR049317">
    <property type="entry name" value="GCIP-like_N"/>
</dbReference>
<dbReference type="AlphaFoldDB" id="K5VVE8"/>
<dbReference type="InParanoid" id="K5VVE8"/>
<dbReference type="InterPro" id="IPR049318">
    <property type="entry name" value="GCIP_C"/>
</dbReference>
<keyword evidence="6" id="KW-0131">Cell cycle</keyword>
<dbReference type="Gene3D" id="1.20.1410.10">
    <property type="entry name" value="I/LWEQ domain"/>
    <property type="match status" value="1"/>
</dbReference>
<sequence length="359" mass="39310">SALHPAILTLSLLAETCDSAKVALQADPTPIAEAPSLDLLRKDYLSILTLIYTNTTKASLVLRPSPAYKASLAPLQELTKYVSSLATCTTLFDAHGLILTKEVRRHSNDLLEHVRVFAQTLQQQDDLSSKEYLIRAGAVHDAVEQIRKALPADNRAAVQGRLSSDRDILTDCLGEVQEMVKEGCGEEGELDDWVDEDGLEELGLGTSKPLSEAECLRAKRVRVTILIKWTCTLHKKILRDLRSQVFKDLPVQALDTLPSHSHGLLIASEDLVASLYAPQDSAAILRAVKSIDDKFQDFKKTLFASTSSVEELEEKMDKATLSDAGSSQKNAELPHGYDTSYRVLATCVSKASEESPPSL</sequence>
<evidence type="ECO:0000259" key="9">
    <source>
        <dbReference type="Pfam" id="PF20936"/>
    </source>
</evidence>
<dbReference type="OrthoDB" id="41588at2759"/>
<proteinExistence type="inferred from homology"/>
<evidence type="ECO:0000256" key="7">
    <source>
        <dbReference type="SAM" id="SignalP"/>
    </source>
</evidence>
<dbReference type="RefSeq" id="XP_007395827.1">
    <property type="nucleotide sequence ID" value="XM_007395765.1"/>
</dbReference>
<dbReference type="PANTHER" id="PTHR15492">
    <property type="entry name" value="CYCLIN D1-BINDING PROTEIN 1"/>
    <property type="match status" value="1"/>
</dbReference>
<evidence type="ECO:0000256" key="2">
    <source>
        <dbReference type="ARBA" id="ARBA00004496"/>
    </source>
</evidence>
<evidence type="ECO:0000313" key="10">
    <source>
        <dbReference type="EMBL" id="EKM55503.1"/>
    </source>
</evidence>
<evidence type="ECO:0000259" key="8">
    <source>
        <dbReference type="Pfam" id="PF13324"/>
    </source>
</evidence>
<feature type="chain" id="PRO_5003885161" description="BRO1 domain-containing protein" evidence="7">
    <location>
        <begin position="20"/>
        <end position="359"/>
    </location>
</feature>
<dbReference type="InterPro" id="IPR026907">
    <property type="entry name" value="GCIP-like"/>
</dbReference>
<dbReference type="Pfam" id="PF13324">
    <property type="entry name" value="GCIP_N"/>
    <property type="match status" value="1"/>
</dbReference>
<dbReference type="GO" id="GO:0005737">
    <property type="term" value="C:cytoplasm"/>
    <property type="evidence" value="ECO:0007669"/>
    <property type="project" value="UniProtKB-SubCell"/>
</dbReference>
<evidence type="ECO:0000313" key="11">
    <source>
        <dbReference type="Proteomes" id="UP000008370"/>
    </source>
</evidence>
<evidence type="ECO:0000256" key="3">
    <source>
        <dbReference type="ARBA" id="ARBA00008940"/>
    </source>
</evidence>
<dbReference type="GO" id="GO:0005634">
    <property type="term" value="C:nucleus"/>
    <property type="evidence" value="ECO:0007669"/>
    <property type="project" value="UniProtKB-SubCell"/>
</dbReference>
<dbReference type="EMBL" id="JH930472">
    <property type="protein sequence ID" value="EKM55503.1"/>
    <property type="molecule type" value="Genomic_DNA"/>
</dbReference>
<dbReference type="Proteomes" id="UP000008370">
    <property type="component" value="Unassembled WGS sequence"/>
</dbReference>
<evidence type="ECO:0000256" key="1">
    <source>
        <dbReference type="ARBA" id="ARBA00004123"/>
    </source>
</evidence>
<keyword evidence="7" id="KW-0732">Signal</keyword>
<accession>K5VVE8</accession>
<evidence type="ECO:0000256" key="6">
    <source>
        <dbReference type="ARBA" id="ARBA00023306"/>
    </source>
</evidence>
<protein>
    <recommendedName>
        <fullName evidence="12">BRO1 domain-containing protein</fullName>
    </recommendedName>
</protein>
<name>K5VVE8_PHACS</name>
<feature type="non-terminal residue" evidence="10">
    <location>
        <position position="1"/>
    </location>
</feature>
<feature type="domain" description="Cyclin-D1-binding protein 1-like N-terminal" evidence="8">
    <location>
        <begin position="47"/>
        <end position="181"/>
    </location>
</feature>
<evidence type="ECO:0000256" key="5">
    <source>
        <dbReference type="ARBA" id="ARBA00023242"/>
    </source>
</evidence>
<gene>
    <name evidence="10" type="ORF">PHACADRAFT_95478</name>
</gene>
<keyword evidence="5" id="KW-0539">Nucleus</keyword>
<dbReference type="Pfam" id="PF20936">
    <property type="entry name" value="GCIP_C"/>
    <property type="match status" value="1"/>
</dbReference>
<evidence type="ECO:0008006" key="12">
    <source>
        <dbReference type="Google" id="ProtNLM"/>
    </source>
</evidence>
<dbReference type="Gene3D" id="1.20.1420.10">
    <property type="entry name" value="Talin, central domain"/>
    <property type="match status" value="1"/>
</dbReference>
<comment type="similarity">
    <text evidence="3">Belongs to the CCNDBP1 family.</text>
</comment>
<feature type="domain" description="Cyclin-D1-binding protein 1-like C-terminal" evidence="9">
    <location>
        <begin position="197"/>
        <end position="297"/>
    </location>
</feature>
<keyword evidence="4" id="KW-0963">Cytoplasm</keyword>
<feature type="signal peptide" evidence="7">
    <location>
        <begin position="1"/>
        <end position="19"/>
    </location>
</feature>
<organism evidence="10 11">
    <name type="scientific">Phanerochaete carnosa (strain HHB-10118-sp)</name>
    <name type="common">White-rot fungus</name>
    <name type="synonym">Peniophora carnosa</name>
    <dbReference type="NCBI Taxonomy" id="650164"/>
    <lineage>
        <taxon>Eukaryota</taxon>
        <taxon>Fungi</taxon>
        <taxon>Dikarya</taxon>
        <taxon>Basidiomycota</taxon>
        <taxon>Agaricomycotina</taxon>
        <taxon>Agaricomycetes</taxon>
        <taxon>Polyporales</taxon>
        <taxon>Phanerochaetaceae</taxon>
        <taxon>Phanerochaete</taxon>
    </lineage>
</organism>